<name>A0A0G0D094_9BACT</name>
<dbReference type="AlphaFoldDB" id="A0A0G0D094"/>
<dbReference type="InterPro" id="IPR037518">
    <property type="entry name" value="MPN"/>
</dbReference>
<keyword evidence="2" id="KW-0479">Metal-binding</keyword>
<feature type="domain" description="MPN" evidence="6">
    <location>
        <begin position="11"/>
        <end position="138"/>
    </location>
</feature>
<keyword evidence="3" id="KW-0378">Hydrolase</keyword>
<evidence type="ECO:0000256" key="3">
    <source>
        <dbReference type="ARBA" id="ARBA00022801"/>
    </source>
</evidence>
<dbReference type="InterPro" id="IPR025657">
    <property type="entry name" value="RadC_JAB"/>
</dbReference>
<evidence type="ECO:0000256" key="1">
    <source>
        <dbReference type="ARBA" id="ARBA00022670"/>
    </source>
</evidence>
<dbReference type="EMBL" id="LBQX01000015">
    <property type="protein sequence ID" value="KKP86743.1"/>
    <property type="molecule type" value="Genomic_DNA"/>
</dbReference>
<evidence type="ECO:0000313" key="7">
    <source>
        <dbReference type="EMBL" id="KKP86743.1"/>
    </source>
</evidence>
<evidence type="ECO:0000256" key="2">
    <source>
        <dbReference type="ARBA" id="ARBA00022723"/>
    </source>
</evidence>
<dbReference type="Gene3D" id="3.40.140.10">
    <property type="entry name" value="Cytidine Deaminase, domain 2"/>
    <property type="match status" value="1"/>
</dbReference>
<keyword evidence="1" id="KW-0645">Protease</keyword>
<gene>
    <name evidence="7" type="ORF">UR89_C0015G0006</name>
</gene>
<dbReference type="GO" id="GO:0008237">
    <property type="term" value="F:metallopeptidase activity"/>
    <property type="evidence" value="ECO:0007669"/>
    <property type="project" value="UniProtKB-KW"/>
</dbReference>
<dbReference type="InterPro" id="IPR020891">
    <property type="entry name" value="UPF0758_CS"/>
</dbReference>
<dbReference type="CDD" id="cd08071">
    <property type="entry name" value="MPN_DUF2466"/>
    <property type="match status" value="1"/>
</dbReference>
<keyword evidence="4" id="KW-0862">Zinc</keyword>
<keyword evidence="5" id="KW-0482">Metalloprotease</keyword>
<proteinExistence type="predicted"/>
<dbReference type="Proteomes" id="UP000034536">
    <property type="component" value="Unassembled WGS sequence"/>
</dbReference>
<protein>
    <submittedName>
        <fullName evidence="7">Repair protein RadC protein</fullName>
    </submittedName>
</protein>
<dbReference type="Pfam" id="PF04002">
    <property type="entry name" value="RadC"/>
    <property type="match status" value="1"/>
</dbReference>
<reference evidence="7 8" key="1">
    <citation type="journal article" date="2015" name="Nature">
        <title>rRNA introns, odd ribosomes, and small enigmatic genomes across a large radiation of phyla.</title>
        <authorList>
            <person name="Brown C.T."/>
            <person name="Hug L.A."/>
            <person name="Thomas B.C."/>
            <person name="Sharon I."/>
            <person name="Castelle C.J."/>
            <person name="Singh A."/>
            <person name="Wilkins M.J."/>
            <person name="Williams K.H."/>
            <person name="Banfield J.F."/>
        </authorList>
    </citation>
    <scope>NUCLEOTIDE SEQUENCE [LARGE SCALE GENOMIC DNA]</scope>
</reference>
<evidence type="ECO:0000259" key="6">
    <source>
        <dbReference type="PROSITE" id="PS50249"/>
    </source>
</evidence>
<accession>A0A0G0D094</accession>
<dbReference type="InterPro" id="IPR001405">
    <property type="entry name" value="UPF0758"/>
</dbReference>
<organism evidence="7 8">
    <name type="scientific">Candidatus Roizmanbacteria bacterium GW2011_GWA2_35_8</name>
    <dbReference type="NCBI Taxonomy" id="1618479"/>
    <lineage>
        <taxon>Bacteria</taxon>
        <taxon>Candidatus Roizmaniibacteriota</taxon>
    </lineage>
</organism>
<comment type="caution">
    <text evidence="7">The sequence shown here is derived from an EMBL/GenBank/DDBJ whole genome shotgun (WGS) entry which is preliminary data.</text>
</comment>
<evidence type="ECO:0000313" key="8">
    <source>
        <dbReference type="Proteomes" id="UP000034536"/>
    </source>
</evidence>
<dbReference type="PROSITE" id="PS01302">
    <property type="entry name" value="UPF0758"/>
    <property type="match status" value="1"/>
</dbReference>
<evidence type="ECO:0000256" key="5">
    <source>
        <dbReference type="ARBA" id="ARBA00023049"/>
    </source>
</evidence>
<sequence>MIIHLKDLTKIVSEPKVIWNITKDLLEAEDLIDRDKEHLWVFHLDVRNRIKLIELVSLGILNSSLIHPREVFTRAVGERAAQIIIAHNHPSGSCEPSTDDLEITKRLVRAGELLGIELIDHLVVTTTGFTSFKKKGLI</sequence>
<dbReference type="PANTHER" id="PTHR30471:SF3">
    <property type="entry name" value="UPF0758 PROTEIN YEES-RELATED"/>
    <property type="match status" value="1"/>
</dbReference>
<evidence type="ECO:0000256" key="4">
    <source>
        <dbReference type="ARBA" id="ARBA00022833"/>
    </source>
</evidence>
<dbReference type="GO" id="GO:0006508">
    <property type="term" value="P:proteolysis"/>
    <property type="evidence" value="ECO:0007669"/>
    <property type="project" value="UniProtKB-KW"/>
</dbReference>
<dbReference type="PANTHER" id="PTHR30471">
    <property type="entry name" value="DNA REPAIR PROTEIN RADC"/>
    <property type="match status" value="1"/>
</dbReference>
<dbReference type="GO" id="GO:0046872">
    <property type="term" value="F:metal ion binding"/>
    <property type="evidence" value="ECO:0007669"/>
    <property type="project" value="UniProtKB-KW"/>
</dbReference>
<dbReference type="PATRIC" id="fig|1618479.3.peg.264"/>
<dbReference type="PROSITE" id="PS50249">
    <property type="entry name" value="MPN"/>
    <property type="match status" value="1"/>
</dbReference>